<evidence type="ECO:0000313" key="1">
    <source>
        <dbReference type="EMBL" id="ART30499.1"/>
    </source>
</evidence>
<gene>
    <name evidence="1" type="ORF">AEK19_MT0221</name>
</gene>
<organism evidence="1">
    <name type="scientific">Utricularia reniformis</name>
    <dbReference type="NCBI Taxonomy" id="192314"/>
    <lineage>
        <taxon>Eukaryota</taxon>
        <taxon>Viridiplantae</taxon>
        <taxon>Streptophyta</taxon>
        <taxon>Embryophyta</taxon>
        <taxon>Tracheophyta</taxon>
        <taxon>Spermatophyta</taxon>
        <taxon>Magnoliopsida</taxon>
        <taxon>eudicotyledons</taxon>
        <taxon>Gunneridae</taxon>
        <taxon>Pentapetalae</taxon>
        <taxon>asterids</taxon>
        <taxon>lamiids</taxon>
        <taxon>Lamiales</taxon>
        <taxon>Lentibulariaceae</taxon>
        <taxon>Utricularia</taxon>
    </lineage>
</organism>
<reference evidence="1" key="1">
    <citation type="submission" date="2017-03" db="EMBL/GenBank/DDBJ databases">
        <title>The mitochondrial genome of the carnivorous plant Utricularia reniformis (Lentibulariaceae): structure, comparative analysis and evolutionary landmarks.</title>
        <authorList>
            <person name="Silva S.R."/>
            <person name="Alvarenga D.O."/>
            <person name="Michael T.P."/>
            <person name="Miranda V.F.O."/>
            <person name="Varani A.M."/>
        </authorList>
    </citation>
    <scope>NUCLEOTIDE SEQUENCE</scope>
</reference>
<geneLocation type="mitochondrion" evidence="1"/>
<sequence length="52" mass="6108">MISAEILHISLVRSISVPSLRILMEAELDDAEWVRNRYDQLMLIDKKRLRAV</sequence>
<keyword evidence="1" id="KW-0496">Mitochondrion</keyword>
<accession>A0A1Y0AZE1</accession>
<protein>
    <submittedName>
        <fullName evidence="1">Uncharacterized protein</fullName>
    </submittedName>
</protein>
<name>A0A1Y0AZE1_9LAMI</name>
<proteinExistence type="predicted"/>
<dbReference type="AlphaFoldDB" id="A0A1Y0AZE1"/>
<dbReference type="EMBL" id="KY774314">
    <property type="protein sequence ID" value="ART30499.1"/>
    <property type="molecule type" value="Genomic_DNA"/>
</dbReference>